<dbReference type="PANTHER" id="PTHR20855">
    <property type="entry name" value="ADIPOR/PROGESTIN RECEPTOR-RELATED"/>
    <property type="match status" value="1"/>
</dbReference>
<organism evidence="10 11">
    <name type="scientific">Murinocardiopsis flavida</name>
    <dbReference type="NCBI Taxonomy" id="645275"/>
    <lineage>
        <taxon>Bacteria</taxon>
        <taxon>Bacillati</taxon>
        <taxon>Actinomycetota</taxon>
        <taxon>Actinomycetes</taxon>
        <taxon>Streptosporangiales</taxon>
        <taxon>Nocardiopsidaceae</taxon>
        <taxon>Murinocardiopsis</taxon>
    </lineage>
</organism>
<name>A0A2P8D2B1_9ACTN</name>
<feature type="transmembrane region" description="Helical" evidence="9">
    <location>
        <begin position="49"/>
        <end position="70"/>
    </location>
</feature>
<keyword evidence="5 9" id="KW-1133">Transmembrane helix</keyword>
<dbReference type="AlphaFoldDB" id="A0A2P8D2B1"/>
<dbReference type="InterPro" id="IPR005744">
    <property type="entry name" value="Hy-lIII"/>
</dbReference>
<dbReference type="InterPro" id="IPR004254">
    <property type="entry name" value="AdipoR/HlyIII-related"/>
</dbReference>
<keyword evidence="4 9" id="KW-0812">Transmembrane</keyword>
<evidence type="ECO:0000256" key="4">
    <source>
        <dbReference type="ARBA" id="ARBA00022692"/>
    </source>
</evidence>
<evidence type="ECO:0000256" key="6">
    <source>
        <dbReference type="ARBA" id="ARBA00023136"/>
    </source>
</evidence>
<keyword evidence="11" id="KW-1185">Reference proteome</keyword>
<evidence type="ECO:0000313" key="10">
    <source>
        <dbReference type="EMBL" id="PSK91347.1"/>
    </source>
</evidence>
<dbReference type="NCBIfam" id="TIGR01065">
    <property type="entry name" value="hlyIII"/>
    <property type="match status" value="1"/>
</dbReference>
<feature type="binding site" evidence="7">
    <location>
        <position position="229"/>
    </location>
    <ligand>
        <name>Zn(2+)</name>
        <dbReference type="ChEBI" id="CHEBI:29105"/>
    </ligand>
</feature>
<dbReference type="EMBL" id="PYGA01000020">
    <property type="protein sequence ID" value="PSK91347.1"/>
    <property type="molecule type" value="Genomic_DNA"/>
</dbReference>
<keyword evidence="3" id="KW-1003">Cell membrane</keyword>
<feature type="transmembrane region" description="Helical" evidence="9">
    <location>
        <begin position="76"/>
        <end position="95"/>
    </location>
</feature>
<feature type="transmembrane region" description="Helical" evidence="9">
    <location>
        <begin position="164"/>
        <end position="185"/>
    </location>
</feature>
<protein>
    <submittedName>
        <fullName evidence="10">Hemolysin III</fullName>
    </submittedName>
</protein>
<dbReference type="GO" id="GO:0140911">
    <property type="term" value="F:pore-forming activity"/>
    <property type="evidence" value="ECO:0007669"/>
    <property type="project" value="InterPro"/>
</dbReference>
<evidence type="ECO:0000256" key="8">
    <source>
        <dbReference type="SAM" id="MobiDB-lite"/>
    </source>
</evidence>
<keyword evidence="6 9" id="KW-0472">Membrane</keyword>
<keyword evidence="7" id="KW-0479">Metal-binding</keyword>
<dbReference type="GO" id="GO:0005886">
    <property type="term" value="C:plasma membrane"/>
    <property type="evidence" value="ECO:0007669"/>
    <property type="project" value="UniProtKB-SubCell"/>
</dbReference>
<feature type="region of interest" description="Disordered" evidence="8">
    <location>
        <begin position="1"/>
        <end position="24"/>
    </location>
</feature>
<evidence type="ECO:0000256" key="9">
    <source>
        <dbReference type="SAM" id="Phobius"/>
    </source>
</evidence>
<feature type="transmembrane region" description="Helical" evidence="9">
    <location>
        <begin position="116"/>
        <end position="132"/>
    </location>
</feature>
<feature type="binding site" evidence="7">
    <location>
        <position position="225"/>
    </location>
    <ligand>
        <name>Zn(2+)</name>
        <dbReference type="ChEBI" id="CHEBI:29105"/>
    </ligand>
</feature>
<evidence type="ECO:0000256" key="1">
    <source>
        <dbReference type="ARBA" id="ARBA00004651"/>
    </source>
</evidence>
<comment type="caution">
    <text evidence="10">The sequence shown here is derived from an EMBL/GenBank/DDBJ whole genome shotgun (WGS) entry which is preliminary data.</text>
</comment>
<evidence type="ECO:0000256" key="5">
    <source>
        <dbReference type="ARBA" id="ARBA00022989"/>
    </source>
</evidence>
<comment type="subcellular location">
    <subcellularLocation>
        <location evidence="1">Cell membrane</location>
        <topology evidence="1">Multi-pass membrane protein</topology>
    </subcellularLocation>
</comment>
<feature type="transmembrane region" description="Helical" evidence="9">
    <location>
        <begin position="191"/>
        <end position="212"/>
    </location>
</feature>
<feature type="compositionally biased region" description="Basic and acidic residues" evidence="8">
    <location>
        <begin position="1"/>
        <end position="15"/>
    </location>
</feature>
<evidence type="ECO:0000313" key="11">
    <source>
        <dbReference type="Proteomes" id="UP000240542"/>
    </source>
</evidence>
<gene>
    <name evidence="10" type="ORF">CLV63_12073</name>
</gene>
<dbReference type="Pfam" id="PF03006">
    <property type="entry name" value="HlyIII"/>
    <property type="match status" value="1"/>
</dbReference>
<evidence type="ECO:0000256" key="2">
    <source>
        <dbReference type="ARBA" id="ARBA00008488"/>
    </source>
</evidence>
<dbReference type="Proteomes" id="UP000240542">
    <property type="component" value="Unassembled WGS sequence"/>
</dbReference>
<feature type="transmembrane region" description="Helical" evidence="9">
    <location>
        <begin position="224"/>
        <end position="248"/>
    </location>
</feature>
<reference evidence="10 11" key="1">
    <citation type="submission" date="2018-03" db="EMBL/GenBank/DDBJ databases">
        <title>Genomic Encyclopedia of Archaeal and Bacterial Type Strains, Phase II (KMG-II): from individual species to whole genera.</title>
        <authorList>
            <person name="Goeker M."/>
        </authorList>
    </citation>
    <scope>NUCLEOTIDE SEQUENCE [LARGE SCALE GENOMIC DNA]</scope>
    <source>
        <strain evidence="10 11">DSM 45312</strain>
    </source>
</reference>
<comment type="similarity">
    <text evidence="2">Belongs to the UPF0073 (Hly-III) family.</text>
</comment>
<dbReference type="GO" id="GO:0046872">
    <property type="term" value="F:metal ion binding"/>
    <property type="evidence" value="ECO:0007669"/>
    <property type="project" value="UniProtKB-KW"/>
</dbReference>
<feature type="transmembrane region" description="Helical" evidence="9">
    <location>
        <begin position="138"/>
        <end position="157"/>
    </location>
</feature>
<dbReference type="PANTHER" id="PTHR20855:SF3">
    <property type="entry name" value="LD03007P"/>
    <property type="match status" value="1"/>
</dbReference>
<sequence length="250" mass="26785">MSRKQSDDTRHRDDTGTGTGHGDADGALAKAGAAASEFLDVVKPKLRGWLHLGTAPVALAAGIVLVILAPTGLSRLASAVYAISSVLLFSTSAVYHVGRWSQRGVAVLRRLDHANIYLIIAGTYTPFVLLVLDGTLRSAMITLIWGGAIAGVVFKVFWLNAPRWLSTALYLAIGWVAVLFIPQLVHGTHPAAWILIAVGGLLYSVGAVVYGLKRPDPAPRWFGFHEVFHSLTIAAFVCHYIAVSFVVYTA</sequence>
<keyword evidence="7" id="KW-0862">Zinc</keyword>
<feature type="binding site" evidence="7">
    <location>
        <position position="96"/>
    </location>
    <ligand>
        <name>Zn(2+)</name>
        <dbReference type="ChEBI" id="CHEBI:29105"/>
    </ligand>
</feature>
<evidence type="ECO:0000256" key="7">
    <source>
        <dbReference type="PIRSR" id="PIRSR604254-1"/>
    </source>
</evidence>
<accession>A0A2P8D2B1</accession>
<proteinExistence type="inferred from homology"/>
<evidence type="ECO:0000256" key="3">
    <source>
        <dbReference type="ARBA" id="ARBA00022475"/>
    </source>
</evidence>